<dbReference type="Pfam" id="PF08870">
    <property type="entry name" value="DndE"/>
    <property type="match status" value="1"/>
</dbReference>
<dbReference type="Proteomes" id="UP000215596">
    <property type="component" value="Unassembled WGS sequence"/>
</dbReference>
<dbReference type="AlphaFoldDB" id="A0A268EF81"/>
<proteinExistence type="predicted"/>
<dbReference type="RefSeq" id="WP_095267899.1">
    <property type="nucleotide sequence ID" value="NZ_NPBY01000092.1"/>
</dbReference>
<organism evidence="1 2">
    <name type="scientific">Paenibacillus campinasensis</name>
    <dbReference type="NCBI Taxonomy" id="66347"/>
    <lineage>
        <taxon>Bacteria</taxon>
        <taxon>Bacillati</taxon>
        <taxon>Bacillota</taxon>
        <taxon>Bacilli</taxon>
        <taxon>Bacillales</taxon>
        <taxon>Paenibacillaceae</taxon>
        <taxon>Paenibacillus</taxon>
    </lineage>
</organism>
<evidence type="ECO:0000313" key="1">
    <source>
        <dbReference type="EMBL" id="PAD71785.1"/>
    </source>
</evidence>
<dbReference type="Gene3D" id="1.10.1220.160">
    <property type="entry name" value="DNA sulphur modification protein DndE"/>
    <property type="match status" value="1"/>
</dbReference>
<evidence type="ECO:0000313" key="2">
    <source>
        <dbReference type="Proteomes" id="UP000215596"/>
    </source>
</evidence>
<dbReference type="EMBL" id="NPBY01000092">
    <property type="protein sequence ID" value="PAD71785.1"/>
    <property type="molecule type" value="Genomic_DNA"/>
</dbReference>
<dbReference type="InterPro" id="IPR038472">
    <property type="entry name" value="DndE_sf"/>
</dbReference>
<comment type="caution">
    <text evidence="1">The sequence shown here is derived from an EMBL/GenBank/DDBJ whole genome shotgun (WGS) entry which is preliminary data.</text>
</comment>
<dbReference type="InterPro" id="IPR014969">
    <property type="entry name" value="DNA_S_DndE"/>
</dbReference>
<sequence>MNFTLKTSKYAKETLLQLQASTGITPNILIRYAVAISLRNNGQGAEIAPITKDFSDGLVLNRSTVTGEYDYVFRALITQAAGRELSDDEYFPGFFNAHLERGIRTLAGEYKSAGNYEKFIRALLLE</sequence>
<protein>
    <recommendedName>
        <fullName evidence="3">DNA sulfur modification protein DndE</fullName>
    </recommendedName>
</protein>
<name>A0A268EF81_9BACL</name>
<dbReference type="OrthoDB" id="512647at2"/>
<accession>A0A268EF81</accession>
<evidence type="ECO:0008006" key="3">
    <source>
        <dbReference type="Google" id="ProtNLM"/>
    </source>
</evidence>
<gene>
    <name evidence="1" type="ORF">CHH67_23990</name>
</gene>
<reference evidence="1 2" key="1">
    <citation type="submission" date="2017-07" db="EMBL/GenBank/DDBJ databases">
        <title>Isolation and whole genome analysis of endospore-forming bacteria from heroin.</title>
        <authorList>
            <person name="Kalinowski J."/>
            <person name="Ahrens B."/>
            <person name="Al-Dilaimi A."/>
            <person name="Winkler A."/>
            <person name="Wibberg D."/>
            <person name="Schleenbecker U."/>
            <person name="Ruckert C."/>
            <person name="Wolfel R."/>
            <person name="Grass G."/>
        </authorList>
    </citation>
    <scope>NUCLEOTIDE SEQUENCE [LARGE SCALE GENOMIC DNA]</scope>
    <source>
        <strain evidence="1 2">7537-G1</strain>
    </source>
</reference>